<comment type="caution">
    <text evidence="1">The sequence shown here is derived from an EMBL/GenBank/DDBJ whole genome shotgun (WGS) entry which is preliminary data.</text>
</comment>
<dbReference type="EMBL" id="CAXITT010000220">
    <property type="protein sequence ID" value="CAL1536073.1"/>
    <property type="molecule type" value="Genomic_DNA"/>
</dbReference>
<evidence type="ECO:0000313" key="2">
    <source>
        <dbReference type="Proteomes" id="UP001497497"/>
    </source>
</evidence>
<dbReference type="Proteomes" id="UP001497497">
    <property type="component" value="Unassembled WGS sequence"/>
</dbReference>
<proteinExistence type="predicted"/>
<gene>
    <name evidence="1" type="ORF">GSLYS_00009986001</name>
</gene>
<organism evidence="1 2">
    <name type="scientific">Lymnaea stagnalis</name>
    <name type="common">Great pond snail</name>
    <name type="synonym">Helix stagnalis</name>
    <dbReference type="NCBI Taxonomy" id="6523"/>
    <lineage>
        <taxon>Eukaryota</taxon>
        <taxon>Metazoa</taxon>
        <taxon>Spiralia</taxon>
        <taxon>Lophotrochozoa</taxon>
        <taxon>Mollusca</taxon>
        <taxon>Gastropoda</taxon>
        <taxon>Heterobranchia</taxon>
        <taxon>Euthyneura</taxon>
        <taxon>Panpulmonata</taxon>
        <taxon>Hygrophila</taxon>
        <taxon>Lymnaeoidea</taxon>
        <taxon>Lymnaeidae</taxon>
        <taxon>Lymnaea</taxon>
    </lineage>
</organism>
<protein>
    <submittedName>
        <fullName evidence="1">Uncharacterized protein</fullName>
    </submittedName>
</protein>
<dbReference type="AlphaFoldDB" id="A0AAV2HPP4"/>
<feature type="non-terminal residue" evidence="1">
    <location>
        <position position="116"/>
    </location>
</feature>
<sequence length="116" mass="13317">MFQINRCYNLLPTIPAGFMYKLLRTILKVFRPVCIWKTGFLLRQGPVDIKASLHRYQGGNFDRTPVLVLSARVLDIRKNLDLSTEIPASVQQAHHLMFSCLRQVMLVVDSVCLKTK</sequence>
<evidence type="ECO:0000313" key="1">
    <source>
        <dbReference type="EMBL" id="CAL1536073.1"/>
    </source>
</evidence>
<name>A0AAV2HPP4_LYMST</name>
<keyword evidence="2" id="KW-1185">Reference proteome</keyword>
<reference evidence="1 2" key="1">
    <citation type="submission" date="2024-04" db="EMBL/GenBank/DDBJ databases">
        <authorList>
            <consortium name="Genoscope - CEA"/>
            <person name="William W."/>
        </authorList>
    </citation>
    <scope>NUCLEOTIDE SEQUENCE [LARGE SCALE GENOMIC DNA]</scope>
</reference>
<accession>A0AAV2HPP4</accession>